<dbReference type="OrthoDB" id="1492760at2"/>
<feature type="domain" description="Outer membrane protein beta-barrel" evidence="2">
    <location>
        <begin position="21"/>
        <end position="180"/>
    </location>
</feature>
<dbReference type="Proteomes" id="UP000245535">
    <property type="component" value="Unassembled WGS sequence"/>
</dbReference>
<proteinExistence type="predicted"/>
<dbReference type="RefSeq" id="WP_109618618.1">
    <property type="nucleotide sequence ID" value="NZ_QGDO01000003.1"/>
</dbReference>
<keyword evidence="4" id="KW-1185">Reference proteome</keyword>
<gene>
    <name evidence="3" type="ORF">BC781_103283</name>
</gene>
<evidence type="ECO:0000256" key="1">
    <source>
        <dbReference type="SAM" id="SignalP"/>
    </source>
</evidence>
<feature type="chain" id="PRO_5016348837" evidence="1">
    <location>
        <begin position="22"/>
        <end position="205"/>
    </location>
</feature>
<name>A0A315ZAE6_SEDFL</name>
<dbReference type="AlphaFoldDB" id="A0A315ZAE6"/>
<comment type="caution">
    <text evidence="3">The sequence shown here is derived from an EMBL/GenBank/DDBJ whole genome shotgun (WGS) entry which is preliminary data.</text>
</comment>
<sequence>MKLRYTFLFTLLYFSFTNLKAQDTNLSLGAHIGITSTSLTNTSSALDVRANAGALLGFRIKLEKRFFIQTGFDFYGSSIEFDSFESPSLNEAIEDDLAYNNFDIPLYIGYNFWYSKDKETYFRASAGGALSIFNDVRDNDLALRGSDFNQSVGFLKFGLGMNHKFITFDIYYDLGMNDLLKRIDGKVSRFSFTAGVQFIVIEELF</sequence>
<evidence type="ECO:0000313" key="4">
    <source>
        <dbReference type="Proteomes" id="UP000245535"/>
    </source>
</evidence>
<evidence type="ECO:0000313" key="3">
    <source>
        <dbReference type="EMBL" id="PWJ42033.1"/>
    </source>
</evidence>
<feature type="signal peptide" evidence="1">
    <location>
        <begin position="1"/>
        <end position="21"/>
    </location>
</feature>
<reference evidence="3 4" key="1">
    <citation type="submission" date="2018-03" db="EMBL/GenBank/DDBJ databases">
        <title>Genomic Encyclopedia of Archaeal and Bacterial Type Strains, Phase II (KMG-II): from individual species to whole genera.</title>
        <authorList>
            <person name="Goeker M."/>
        </authorList>
    </citation>
    <scope>NUCLEOTIDE SEQUENCE [LARGE SCALE GENOMIC DNA]</scope>
    <source>
        <strain evidence="3 4">DSM 28229</strain>
    </source>
</reference>
<organism evidence="3 4">
    <name type="scientific">Sediminitomix flava</name>
    <dbReference type="NCBI Taxonomy" id="379075"/>
    <lineage>
        <taxon>Bacteria</taxon>
        <taxon>Pseudomonadati</taxon>
        <taxon>Bacteroidota</taxon>
        <taxon>Cytophagia</taxon>
        <taxon>Cytophagales</taxon>
        <taxon>Flammeovirgaceae</taxon>
        <taxon>Sediminitomix</taxon>
    </lineage>
</organism>
<evidence type="ECO:0000259" key="2">
    <source>
        <dbReference type="Pfam" id="PF13568"/>
    </source>
</evidence>
<dbReference type="InterPro" id="IPR025665">
    <property type="entry name" value="Beta-barrel_OMP_2"/>
</dbReference>
<keyword evidence="1" id="KW-0732">Signal</keyword>
<accession>A0A315ZAE6</accession>
<protein>
    <submittedName>
        <fullName evidence="3">Outer membrane protein with beta-barrel domain</fullName>
    </submittedName>
</protein>
<dbReference type="Pfam" id="PF13568">
    <property type="entry name" value="OMP_b-brl_2"/>
    <property type="match status" value="1"/>
</dbReference>
<dbReference type="EMBL" id="QGDO01000003">
    <property type="protein sequence ID" value="PWJ42033.1"/>
    <property type="molecule type" value="Genomic_DNA"/>
</dbReference>